<evidence type="ECO:0000256" key="7">
    <source>
        <dbReference type="ARBA" id="ARBA00023125"/>
    </source>
</evidence>
<keyword evidence="7" id="KW-0238">DNA-binding</keyword>
<keyword evidence="3 10" id="KW-0255">Endonuclease</keyword>
<dbReference type="PANTHER" id="PTHR34353:SF2">
    <property type="entry name" value="CRISPR-ASSOCIATED ENDONUCLEASE CAS1 1"/>
    <property type="match status" value="1"/>
</dbReference>
<dbReference type="InterPro" id="IPR002729">
    <property type="entry name" value="CRISPR-assoc_Cas1"/>
</dbReference>
<dbReference type="InterPro" id="IPR042211">
    <property type="entry name" value="CRISPR-assoc_Cas1_N"/>
</dbReference>
<evidence type="ECO:0000256" key="1">
    <source>
        <dbReference type="ARBA" id="ARBA00022722"/>
    </source>
</evidence>
<sequence length="249" mass="28549">MRQLLNTLFVTSEDIYLSLDGENVAANREKEVLARYPLHTLSGIIFFAYPGASPALMEACARRGVFLAFRTPRGKFLARACGEANGSVLLRREQYRWAGDPAQSCRAARSMVFGKLYNAYWSIERPRLDHGLRAEDARLDSYMGFLHRDCPGRSSLALDLMEELRPCMADRFVLTLVNNRVLKQADFDFRESGGVYLTDEARRAFLQRRQERKRETPTHPFLGEIIPWGLLTPSVTYPSIWSLEMRFNT</sequence>
<dbReference type="GO" id="GO:0046872">
    <property type="term" value="F:metal ion binding"/>
    <property type="evidence" value="ECO:0007669"/>
    <property type="project" value="UniProtKB-KW"/>
</dbReference>
<keyword evidence="4" id="KW-0378">Hydrolase</keyword>
<keyword evidence="1" id="KW-0540">Nuclease</keyword>
<evidence type="ECO:0000256" key="6">
    <source>
        <dbReference type="ARBA" id="ARBA00023118"/>
    </source>
</evidence>
<organism evidence="10 11">
    <name type="scientific">Lawsonibacter faecis</name>
    <dbReference type="NCBI Taxonomy" id="2763052"/>
    <lineage>
        <taxon>Bacteria</taxon>
        <taxon>Bacillati</taxon>
        <taxon>Bacillota</taxon>
        <taxon>Clostridia</taxon>
        <taxon>Eubacteriales</taxon>
        <taxon>Oscillospiraceae</taxon>
        <taxon>Lawsonibacter</taxon>
    </lineage>
</organism>
<keyword evidence="2" id="KW-0479">Metal-binding</keyword>
<dbReference type="GO" id="GO:0003677">
    <property type="term" value="F:DNA binding"/>
    <property type="evidence" value="ECO:0007669"/>
    <property type="project" value="UniProtKB-KW"/>
</dbReference>
<dbReference type="EMBL" id="JACOPQ010000003">
    <property type="protein sequence ID" value="MBC5736404.1"/>
    <property type="molecule type" value="Genomic_DNA"/>
</dbReference>
<evidence type="ECO:0000256" key="3">
    <source>
        <dbReference type="ARBA" id="ARBA00022759"/>
    </source>
</evidence>
<dbReference type="PANTHER" id="PTHR34353">
    <property type="entry name" value="CRISPR-ASSOCIATED ENDONUCLEASE CAS1 1"/>
    <property type="match status" value="1"/>
</dbReference>
<dbReference type="Gene3D" id="1.20.120.920">
    <property type="entry name" value="CRISPR-associated endonuclease Cas1, C-terminal domain"/>
    <property type="match status" value="1"/>
</dbReference>
<dbReference type="GO" id="GO:0051607">
    <property type="term" value="P:defense response to virus"/>
    <property type="evidence" value="ECO:0007669"/>
    <property type="project" value="UniProtKB-KW"/>
</dbReference>
<comment type="caution">
    <text evidence="10">The sequence shown here is derived from an EMBL/GenBank/DDBJ whole genome shotgun (WGS) entry which is preliminary data.</text>
</comment>
<dbReference type="Proteomes" id="UP000607645">
    <property type="component" value="Unassembled WGS sequence"/>
</dbReference>
<dbReference type="Gene3D" id="3.100.10.20">
    <property type="entry name" value="CRISPR-associated endonuclease Cas1, N-terminal domain"/>
    <property type="match status" value="1"/>
</dbReference>
<dbReference type="InterPro" id="IPR050646">
    <property type="entry name" value="Cas1"/>
</dbReference>
<evidence type="ECO:0000313" key="10">
    <source>
        <dbReference type="EMBL" id="MBC5736404.1"/>
    </source>
</evidence>
<dbReference type="InterPro" id="IPR042206">
    <property type="entry name" value="CRISPR-assoc_Cas1_C"/>
</dbReference>
<reference evidence="10" key="1">
    <citation type="submission" date="2020-08" db="EMBL/GenBank/DDBJ databases">
        <title>Genome public.</title>
        <authorList>
            <person name="Liu C."/>
            <person name="Sun Q."/>
        </authorList>
    </citation>
    <scope>NUCLEOTIDE SEQUENCE</scope>
    <source>
        <strain evidence="10">NSJ-52</strain>
    </source>
</reference>
<comment type="subunit">
    <text evidence="9">Homodimer, forms a heterotetramer with a Cas2 homodimer.</text>
</comment>
<dbReference type="GO" id="GO:0043571">
    <property type="term" value="P:maintenance of CRISPR repeat elements"/>
    <property type="evidence" value="ECO:0007669"/>
    <property type="project" value="InterPro"/>
</dbReference>
<proteinExistence type="predicted"/>
<evidence type="ECO:0000256" key="8">
    <source>
        <dbReference type="ARBA" id="ARBA00023211"/>
    </source>
</evidence>
<evidence type="ECO:0000256" key="2">
    <source>
        <dbReference type="ARBA" id="ARBA00022723"/>
    </source>
</evidence>
<evidence type="ECO:0000313" key="11">
    <source>
        <dbReference type="Proteomes" id="UP000607645"/>
    </source>
</evidence>
<gene>
    <name evidence="10" type="primary">cas1</name>
    <name evidence="10" type="ORF">H8S62_05205</name>
</gene>
<dbReference type="AlphaFoldDB" id="A0A8J6JJH6"/>
<dbReference type="NCBIfam" id="TIGR00287">
    <property type="entry name" value="cas1"/>
    <property type="match status" value="1"/>
</dbReference>
<dbReference type="GO" id="GO:0016787">
    <property type="term" value="F:hydrolase activity"/>
    <property type="evidence" value="ECO:0007669"/>
    <property type="project" value="UniProtKB-KW"/>
</dbReference>
<keyword evidence="5" id="KW-0460">Magnesium</keyword>
<evidence type="ECO:0000256" key="9">
    <source>
        <dbReference type="ARBA" id="ARBA00038592"/>
    </source>
</evidence>
<dbReference type="GO" id="GO:0004519">
    <property type="term" value="F:endonuclease activity"/>
    <property type="evidence" value="ECO:0007669"/>
    <property type="project" value="UniProtKB-KW"/>
</dbReference>
<protein>
    <submittedName>
        <fullName evidence="10">CRISPR-associated endonuclease Cas1</fullName>
    </submittedName>
</protein>
<accession>A0A8J6JJH6</accession>
<name>A0A8J6JJH6_9FIRM</name>
<keyword evidence="8" id="KW-0464">Manganese</keyword>
<keyword evidence="11" id="KW-1185">Reference proteome</keyword>
<keyword evidence="6" id="KW-0051">Antiviral defense</keyword>
<evidence type="ECO:0000256" key="5">
    <source>
        <dbReference type="ARBA" id="ARBA00022842"/>
    </source>
</evidence>
<evidence type="ECO:0000256" key="4">
    <source>
        <dbReference type="ARBA" id="ARBA00022801"/>
    </source>
</evidence>
<dbReference type="Pfam" id="PF01867">
    <property type="entry name" value="Cas_Cas1"/>
    <property type="match status" value="2"/>
</dbReference>